<comment type="cofactor">
    <cofactor evidence="1 13">
        <name>FAD</name>
        <dbReference type="ChEBI" id="CHEBI:57692"/>
    </cofactor>
</comment>
<dbReference type="Gene3D" id="3.40.50.80">
    <property type="entry name" value="Nucleotide-binding domain of ferredoxin-NADP reductase (FNR) module"/>
    <property type="match status" value="1"/>
</dbReference>
<feature type="domain" description="FAD-binding FR-type" evidence="15">
    <location>
        <begin position="203"/>
        <end position="313"/>
    </location>
</feature>
<dbReference type="InterPro" id="IPR001433">
    <property type="entry name" value="OxRdtase_FAD/NAD-bd"/>
</dbReference>
<keyword evidence="17" id="KW-1185">Reference proteome</keyword>
<feature type="binding site" evidence="13">
    <location>
        <position position="287"/>
    </location>
    <ligand>
        <name>FAD</name>
        <dbReference type="ChEBI" id="CHEBI:57692"/>
    </ligand>
</feature>
<keyword evidence="6" id="KW-0812">Transmembrane</keyword>
<evidence type="ECO:0000256" key="2">
    <source>
        <dbReference type="ARBA" id="ARBA00004572"/>
    </source>
</evidence>
<dbReference type="Proteomes" id="UP000620104">
    <property type="component" value="Unassembled WGS sequence"/>
</dbReference>
<dbReference type="OrthoDB" id="432685at2759"/>
<dbReference type="Gene3D" id="2.40.30.10">
    <property type="entry name" value="Translation factors"/>
    <property type="match status" value="1"/>
</dbReference>
<dbReference type="InterPro" id="IPR017927">
    <property type="entry name" value="FAD-bd_FR_type"/>
</dbReference>
<dbReference type="InterPro" id="IPR039261">
    <property type="entry name" value="FNR_nucleotide-bd"/>
</dbReference>
<name>A0A8H3YDG5_9TREE</name>
<feature type="region of interest" description="Disordered" evidence="14">
    <location>
        <begin position="132"/>
        <end position="162"/>
    </location>
</feature>
<keyword evidence="8 13" id="KW-0274">FAD</keyword>
<accession>A0A8H3YDG5</accession>
<reference evidence="16" key="1">
    <citation type="submission" date="2020-07" db="EMBL/GenBank/DDBJ databases">
        <title>Draft Genome Sequence of a Deep-Sea Yeast, Naganishia (Cryptococcus) liquefaciens strain N6.</title>
        <authorList>
            <person name="Han Y.W."/>
            <person name="Kajitani R."/>
            <person name="Morimoto H."/>
            <person name="Parhat M."/>
            <person name="Tsubouchi H."/>
            <person name="Bakenova O."/>
            <person name="Ogata M."/>
            <person name="Argunhan B."/>
            <person name="Aoki R."/>
            <person name="Kajiwara S."/>
            <person name="Itoh T."/>
            <person name="Iwasaki H."/>
        </authorList>
    </citation>
    <scope>NUCLEOTIDE SEQUENCE</scope>
    <source>
        <strain evidence="16">N6</strain>
    </source>
</reference>
<dbReference type="SUPFAM" id="SSF52343">
    <property type="entry name" value="Ferredoxin reductase-like, C-terminal NADP-linked domain"/>
    <property type="match status" value="1"/>
</dbReference>
<keyword evidence="7" id="KW-1000">Mitochondrion outer membrane</keyword>
<comment type="caution">
    <text evidence="16">The sequence shown here is derived from an EMBL/GenBank/DDBJ whole genome shotgun (WGS) entry which is preliminary data.</text>
</comment>
<protein>
    <recommendedName>
        <fullName evidence="4">cytochrome-b5 reductase</fullName>
        <ecNumber evidence="4">1.6.2.2</ecNumber>
    </recommendedName>
</protein>
<keyword evidence="7" id="KW-0496">Mitochondrion</keyword>
<evidence type="ECO:0000256" key="12">
    <source>
        <dbReference type="ARBA" id="ARBA00023136"/>
    </source>
</evidence>
<dbReference type="Pfam" id="PF00175">
    <property type="entry name" value="NAD_binding_1"/>
    <property type="match status" value="1"/>
</dbReference>
<evidence type="ECO:0000256" key="8">
    <source>
        <dbReference type="ARBA" id="ARBA00022827"/>
    </source>
</evidence>
<keyword evidence="9" id="KW-1133">Transmembrane helix</keyword>
<evidence type="ECO:0000256" key="7">
    <source>
        <dbReference type="ARBA" id="ARBA00022787"/>
    </source>
</evidence>
<keyword evidence="10" id="KW-0560">Oxidoreductase</keyword>
<evidence type="ECO:0000256" key="1">
    <source>
        <dbReference type="ARBA" id="ARBA00001974"/>
    </source>
</evidence>
<dbReference type="Pfam" id="PF00970">
    <property type="entry name" value="FAD_binding_6"/>
    <property type="match status" value="1"/>
</dbReference>
<evidence type="ECO:0000256" key="9">
    <source>
        <dbReference type="ARBA" id="ARBA00022989"/>
    </source>
</evidence>
<dbReference type="EMBL" id="BLZA01000011">
    <property type="protein sequence ID" value="GHJ85193.1"/>
    <property type="molecule type" value="Genomic_DNA"/>
</dbReference>
<dbReference type="SUPFAM" id="SSF63380">
    <property type="entry name" value="Riboflavin synthase domain-like"/>
    <property type="match status" value="1"/>
</dbReference>
<feature type="binding site" evidence="13">
    <location>
        <position position="263"/>
    </location>
    <ligand>
        <name>FAD</name>
        <dbReference type="ChEBI" id="CHEBI:57692"/>
    </ligand>
</feature>
<feature type="binding site" evidence="13">
    <location>
        <position position="289"/>
    </location>
    <ligand>
        <name>FAD</name>
        <dbReference type="ChEBI" id="CHEBI:57692"/>
    </ligand>
</feature>
<evidence type="ECO:0000313" key="17">
    <source>
        <dbReference type="Proteomes" id="UP000620104"/>
    </source>
</evidence>
<feature type="binding site" evidence="13">
    <location>
        <position position="264"/>
    </location>
    <ligand>
        <name>FAD</name>
        <dbReference type="ChEBI" id="CHEBI:57692"/>
    </ligand>
</feature>
<evidence type="ECO:0000313" key="16">
    <source>
        <dbReference type="EMBL" id="GHJ85193.1"/>
    </source>
</evidence>
<evidence type="ECO:0000256" key="11">
    <source>
        <dbReference type="ARBA" id="ARBA00023027"/>
    </source>
</evidence>
<evidence type="ECO:0000256" key="3">
    <source>
        <dbReference type="ARBA" id="ARBA00006105"/>
    </source>
</evidence>
<feature type="binding site" evidence="13">
    <location>
        <position position="281"/>
    </location>
    <ligand>
        <name>FAD</name>
        <dbReference type="ChEBI" id="CHEBI:57692"/>
    </ligand>
</feature>
<dbReference type="FunFam" id="3.40.50.80:FF:000009">
    <property type="entry name" value="NADH-cytochrome b5 reductase"/>
    <property type="match status" value="1"/>
</dbReference>
<keyword evidence="5 13" id="KW-0285">Flavoprotein</keyword>
<dbReference type="EC" id="1.6.2.2" evidence="4"/>
<dbReference type="InterPro" id="IPR017938">
    <property type="entry name" value="Riboflavin_synthase-like_b-brl"/>
</dbReference>
<evidence type="ECO:0000256" key="6">
    <source>
        <dbReference type="ARBA" id="ARBA00022692"/>
    </source>
</evidence>
<evidence type="ECO:0000256" key="10">
    <source>
        <dbReference type="ARBA" id="ARBA00023002"/>
    </source>
</evidence>
<dbReference type="InterPro" id="IPR001834">
    <property type="entry name" value="CBR-like"/>
</dbReference>
<dbReference type="FunFam" id="2.40.30.10:FF:000069">
    <property type="entry name" value="NADH-cytochrome b5 reductase"/>
    <property type="match status" value="1"/>
</dbReference>
<evidence type="ECO:0000256" key="13">
    <source>
        <dbReference type="PIRSR" id="PIRSR601834-1"/>
    </source>
</evidence>
<keyword evidence="12" id="KW-0472">Membrane</keyword>
<keyword evidence="11" id="KW-0520">NAD</keyword>
<evidence type="ECO:0000259" key="15">
    <source>
        <dbReference type="PROSITE" id="PS51384"/>
    </source>
</evidence>
<dbReference type="CDD" id="cd06183">
    <property type="entry name" value="cyt_b5_reduct_like"/>
    <property type="match status" value="1"/>
</dbReference>
<gene>
    <name evidence="16" type="ORF">NliqN6_1595</name>
</gene>
<dbReference type="PANTHER" id="PTHR19370">
    <property type="entry name" value="NADH-CYTOCHROME B5 REDUCTASE"/>
    <property type="match status" value="1"/>
</dbReference>
<feature type="binding site" evidence="13">
    <location>
        <position position="262"/>
    </location>
    <ligand>
        <name>FAD</name>
        <dbReference type="ChEBI" id="CHEBI:57692"/>
    </ligand>
</feature>
<sequence length="458" mass="49187">MLRTRAIPLAKSIARPVQQSQRRGYAAGGAGGGSNLPLALGLAGIAGLAGYVYMDRSSRAAASANANEYADRAKDAAGQAKGYVNERASAAHANTNEFIGRAKDAVEDAADKAKGFVHERTAAASANLNEAIGRDPSASSTGDDVKNKAQAAGAAVSANTNEAVSEAKDAVKNAKDTVTGPFDQEKKATGEAGAGVVQALVKNNWVDFKLEKVEPYNHNTNIYTFSFPDPNATAGGQTASALLVKASDAQSCLDDKGKPVIRPYTPISPQDQRGTMQLMVKVYENGKMSQHINHLKPGETLSFKGPIAKYVYKPNEFAHGFAIGGGSGITPMYQMITHSLELPGDNTKWTLMFANVTEKDILLKERWDKLAKQHPDRFQVVYSLDKPPYFWRGEKGYITKDMIQKYIPQSNAKDVKFFVCGPPGQYAAVCGPKDGMKQGEIKGALGELGYDNDHVFKF</sequence>
<dbReference type="GO" id="GO:0090524">
    <property type="term" value="F:cytochrome-b5 reductase activity, acting on NADH"/>
    <property type="evidence" value="ECO:0007669"/>
    <property type="project" value="UniProtKB-EC"/>
</dbReference>
<dbReference type="PANTHER" id="PTHR19370:SF171">
    <property type="entry name" value="NADH-CYTOCHROME B5 REDUCTASE 2"/>
    <property type="match status" value="1"/>
</dbReference>
<feature type="binding site" evidence="13">
    <location>
        <position position="288"/>
    </location>
    <ligand>
        <name>FAD</name>
        <dbReference type="ChEBI" id="CHEBI:57692"/>
    </ligand>
</feature>
<comment type="subcellular location">
    <subcellularLocation>
        <location evidence="2">Mitochondrion outer membrane</location>
        <topology evidence="2">Single-pass membrane protein</topology>
    </subcellularLocation>
</comment>
<organism evidence="16 17">
    <name type="scientific">Naganishia liquefaciens</name>
    <dbReference type="NCBI Taxonomy" id="104408"/>
    <lineage>
        <taxon>Eukaryota</taxon>
        <taxon>Fungi</taxon>
        <taxon>Dikarya</taxon>
        <taxon>Basidiomycota</taxon>
        <taxon>Agaricomycotina</taxon>
        <taxon>Tremellomycetes</taxon>
        <taxon>Filobasidiales</taxon>
        <taxon>Filobasidiaceae</taxon>
        <taxon>Naganishia</taxon>
    </lineage>
</organism>
<dbReference type="AlphaFoldDB" id="A0A8H3YDG5"/>
<dbReference type="PRINTS" id="PR00406">
    <property type="entry name" value="CYTB5RDTASE"/>
</dbReference>
<comment type="similarity">
    <text evidence="3">Belongs to the flavoprotein pyridine nucleotide cytochrome reductase family.</text>
</comment>
<proteinExistence type="inferred from homology"/>
<feature type="binding site" evidence="13">
    <location>
        <position position="330"/>
    </location>
    <ligand>
        <name>FAD</name>
        <dbReference type="ChEBI" id="CHEBI:57692"/>
    </ligand>
</feature>
<dbReference type="InterPro" id="IPR008333">
    <property type="entry name" value="Cbr1-like_FAD-bd_dom"/>
</dbReference>
<dbReference type="GO" id="GO:0005741">
    <property type="term" value="C:mitochondrial outer membrane"/>
    <property type="evidence" value="ECO:0007669"/>
    <property type="project" value="UniProtKB-SubCell"/>
</dbReference>
<evidence type="ECO:0000256" key="4">
    <source>
        <dbReference type="ARBA" id="ARBA00012011"/>
    </source>
</evidence>
<dbReference type="PROSITE" id="PS51384">
    <property type="entry name" value="FAD_FR"/>
    <property type="match status" value="1"/>
</dbReference>
<evidence type="ECO:0000256" key="14">
    <source>
        <dbReference type="SAM" id="MobiDB-lite"/>
    </source>
</evidence>
<evidence type="ECO:0000256" key="5">
    <source>
        <dbReference type="ARBA" id="ARBA00022630"/>
    </source>
</evidence>